<feature type="domain" description="RNA polymerase sigma-70 region 2" evidence="7">
    <location>
        <begin position="35"/>
        <end position="100"/>
    </location>
</feature>
<name>A0A9D9IGF7_9BACT</name>
<keyword evidence="3 6" id="KW-0731">Sigma factor</keyword>
<evidence type="ECO:0000256" key="2">
    <source>
        <dbReference type="ARBA" id="ARBA00023015"/>
    </source>
</evidence>
<comment type="caution">
    <text evidence="9">The sequence shown here is derived from an EMBL/GenBank/DDBJ whole genome shotgun (WGS) entry which is preliminary data.</text>
</comment>
<reference evidence="9" key="1">
    <citation type="submission" date="2020-10" db="EMBL/GenBank/DDBJ databases">
        <authorList>
            <person name="Gilroy R."/>
        </authorList>
    </citation>
    <scope>NUCLEOTIDE SEQUENCE</scope>
    <source>
        <strain evidence="9">B2-22910</strain>
    </source>
</reference>
<dbReference type="Gene3D" id="1.10.10.10">
    <property type="entry name" value="Winged helix-like DNA-binding domain superfamily/Winged helix DNA-binding domain"/>
    <property type="match status" value="1"/>
</dbReference>
<dbReference type="EMBL" id="JADIMB010000121">
    <property type="protein sequence ID" value="MBO8471760.1"/>
    <property type="molecule type" value="Genomic_DNA"/>
</dbReference>
<dbReference type="CDD" id="cd06171">
    <property type="entry name" value="Sigma70_r4"/>
    <property type="match status" value="1"/>
</dbReference>
<dbReference type="InterPro" id="IPR007627">
    <property type="entry name" value="RNA_pol_sigma70_r2"/>
</dbReference>
<evidence type="ECO:0000256" key="6">
    <source>
        <dbReference type="RuleBase" id="RU000716"/>
    </source>
</evidence>
<accession>A0A9D9IGF7</accession>
<keyword evidence="5 6" id="KW-0804">Transcription</keyword>
<organism evidence="9 10">
    <name type="scientific">Candidatus Cryptobacteroides faecavium</name>
    <dbReference type="NCBI Taxonomy" id="2840762"/>
    <lineage>
        <taxon>Bacteria</taxon>
        <taxon>Pseudomonadati</taxon>
        <taxon>Bacteroidota</taxon>
        <taxon>Bacteroidia</taxon>
        <taxon>Bacteroidales</taxon>
        <taxon>Candidatus Cryptobacteroides</taxon>
    </lineage>
</organism>
<keyword evidence="2 6" id="KW-0805">Transcription regulation</keyword>
<evidence type="ECO:0000256" key="4">
    <source>
        <dbReference type="ARBA" id="ARBA00023125"/>
    </source>
</evidence>
<evidence type="ECO:0000256" key="3">
    <source>
        <dbReference type="ARBA" id="ARBA00023082"/>
    </source>
</evidence>
<evidence type="ECO:0000313" key="9">
    <source>
        <dbReference type="EMBL" id="MBO8471760.1"/>
    </source>
</evidence>
<protein>
    <recommendedName>
        <fullName evidence="6">RNA polymerase sigma factor</fullName>
    </recommendedName>
</protein>
<comment type="similarity">
    <text evidence="1 6">Belongs to the sigma-70 factor family. ECF subfamily.</text>
</comment>
<dbReference type="Pfam" id="PF04542">
    <property type="entry name" value="Sigma70_r2"/>
    <property type="match status" value="1"/>
</dbReference>
<dbReference type="InterPro" id="IPR014284">
    <property type="entry name" value="RNA_pol_sigma-70_dom"/>
</dbReference>
<dbReference type="PANTHER" id="PTHR43133:SF8">
    <property type="entry name" value="RNA POLYMERASE SIGMA FACTOR HI_1459-RELATED"/>
    <property type="match status" value="1"/>
</dbReference>
<dbReference type="NCBIfam" id="TIGR02937">
    <property type="entry name" value="sigma70-ECF"/>
    <property type="match status" value="1"/>
</dbReference>
<sequence length="202" mass="23602">MGNLKTGIHDSVRTPEALLMEGVARQDMKSLEFVIRRFRPLVFRTALRIVCSTDEAEDITQETFIRVWRHAGRYDSRYSIRTWLYRIASNLALDHLRRRRLFRIRLPDVITGRAGNAGIPEEKSAEEKLIMDEDWKAFIRISEKLSPKQRLVLTLRDIEGLDTEQVAEITGMSADQIKSNLFQARRKVKDMLGRKRHIPTRK</sequence>
<gene>
    <name evidence="9" type="ORF">IAB82_08215</name>
</gene>
<dbReference type="Gene3D" id="1.10.1740.10">
    <property type="match status" value="1"/>
</dbReference>
<evidence type="ECO:0000259" key="7">
    <source>
        <dbReference type="Pfam" id="PF04542"/>
    </source>
</evidence>
<evidence type="ECO:0000256" key="5">
    <source>
        <dbReference type="ARBA" id="ARBA00023163"/>
    </source>
</evidence>
<reference evidence="9" key="2">
    <citation type="journal article" date="2021" name="PeerJ">
        <title>Extensive microbial diversity within the chicken gut microbiome revealed by metagenomics and culture.</title>
        <authorList>
            <person name="Gilroy R."/>
            <person name="Ravi A."/>
            <person name="Getino M."/>
            <person name="Pursley I."/>
            <person name="Horton D.L."/>
            <person name="Alikhan N.F."/>
            <person name="Baker D."/>
            <person name="Gharbi K."/>
            <person name="Hall N."/>
            <person name="Watson M."/>
            <person name="Adriaenssens E.M."/>
            <person name="Foster-Nyarko E."/>
            <person name="Jarju S."/>
            <person name="Secka A."/>
            <person name="Antonio M."/>
            <person name="Oren A."/>
            <person name="Chaudhuri R.R."/>
            <person name="La Ragione R."/>
            <person name="Hildebrand F."/>
            <person name="Pallen M.J."/>
        </authorList>
    </citation>
    <scope>NUCLEOTIDE SEQUENCE</scope>
    <source>
        <strain evidence="9">B2-22910</strain>
    </source>
</reference>
<dbReference type="Pfam" id="PF08281">
    <property type="entry name" value="Sigma70_r4_2"/>
    <property type="match status" value="1"/>
</dbReference>
<dbReference type="GO" id="GO:0003677">
    <property type="term" value="F:DNA binding"/>
    <property type="evidence" value="ECO:0007669"/>
    <property type="project" value="UniProtKB-KW"/>
</dbReference>
<dbReference type="InterPro" id="IPR036388">
    <property type="entry name" value="WH-like_DNA-bd_sf"/>
</dbReference>
<dbReference type="InterPro" id="IPR000838">
    <property type="entry name" value="RNA_pol_sigma70_ECF_CS"/>
</dbReference>
<dbReference type="PANTHER" id="PTHR43133">
    <property type="entry name" value="RNA POLYMERASE ECF-TYPE SIGMA FACTO"/>
    <property type="match status" value="1"/>
</dbReference>
<dbReference type="InterPro" id="IPR013325">
    <property type="entry name" value="RNA_pol_sigma_r2"/>
</dbReference>
<feature type="domain" description="RNA polymerase sigma factor 70 region 4 type 2" evidence="8">
    <location>
        <begin position="138"/>
        <end position="187"/>
    </location>
</feature>
<dbReference type="GO" id="GO:0006352">
    <property type="term" value="P:DNA-templated transcription initiation"/>
    <property type="evidence" value="ECO:0007669"/>
    <property type="project" value="InterPro"/>
</dbReference>
<evidence type="ECO:0000259" key="8">
    <source>
        <dbReference type="Pfam" id="PF08281"/>
    </source>
</evidence>
<dbReference type="GO" id="GO:0016987">
    <property type="term" value="F:sigma factor activity"/>
    <property type="evidence" value="ECO:0007669"/>
    <property type="project" value="UniProtKB-KW"/>
</dbReference>
<evidence type="ECO:0000313" key="10">
    <source>
        <dbReference type="Proteomes" id="UP000823603"/>
    </source>
</evidence>
<proteinExistence type="inferred from homology"/>
<dbReference type="AlphaFoldDB" id="A0A9D9IGF7"/>
<dbReference type="Proteomes" id="UP000823603">
    <property type="component" value="Unassembled WGS sequence"/>
</dbReference>
<dbReference type="PROSITE" id="PS01063">
    <property type="entry name" value="SIGMA70_ECF"/>
    <property type="match status" value="1"/>
</dbReference>
<dbReference type="InterPro" id="IPR013324">
    <property type="entry name" value="RNA_pol_sigma_r3/r4-like"/>
</dbReference>
<dbReference type="InterPro" id="IPR013249">
    <property type="entry name" value="RNA_pol_sigma70_r4_t2"/>
</dbReference>
<dbReference type="SUPFAM" id="SSF88946">
    <property type="entry name" value="Sigma2 domain of RNA polymerase sigma factors"/>
    <property type="match status" value="1"/>
</dbReference>
<evidence type="ECO:0000256" key="1">
    <source>
        <dbReference type="ARBA" id="ARBA00010641"/>
    </source>
</evidence>
<dbReference type="SUPFAM" id="SSF88659">
    <property type="entry name" value="Sigma3 and sigma4 domains of RNA polymerase sigma factors"/>
    <property type="match status" value="1"/>
</dbReference>
<keyword evidence="4 6" id="KW-0238">DNA-binding</keyword>
<dbReference type="InterPro" id="IPR039425">
    <property type="entry name" value="RNA_pol_sigma-70-like"/>
</dbReference>